<accession>A0ABR9V580</accession>
<keyword evidence="3" id="KW-1185">Reference proteome</keyword>
<dbReference type="Pfam" id="PF04402">
    <property type="entry name" value="SIMPL"/>
    <property type="match status" value="1"/>
</dbReference>
<feature type="chain" id="PRO_5045676131" evidence="1">
    <location>
        <begin position="27"/>
        <end position="236"/>
    </location>
</feature>
<sequence>MFFIKPVQTLLPLSISTLMLASPVIAQEQVVKTITVTGQGIESIATTIATVQLGVEIEGQNPAQIQQEVAERTTALLEILRSNNVNKLQTTGIQLRPNYSYNDNRRQLVNYTATNIVSFETDIEQVGSILDETVNVGATRIDSVSFSATEMAISQAQSRALEKATNDAQRQAQAVLRALNLTPQEVITINVNGANTPRPLMMESMSDRALSSNIASTPVVGGEQDVRASVTLQIRY</sequence>
<dbReference type="InterPro" id="IPR007497">
    <property type="entry name" value="SIMPL/DUF541"/>
</dbReference>
<reference evidence="2 3" key="1">
    <citation type="submission" date="2020-10" db="EMBL/GenBank/DDBJ databases">
        <authorList>
            <person name="Castelo-Branco R."/>
            <person name="Eusebio N."/>
            <person name="Adriana R."/>
            <person name="Vieira A."/>
            <person name="Brugerolle De Fraissinette N."/>
            <person name="Rezende De Castro R."/>
            <person name="Schneider M.P."/>
            <person name="Vasconcelos V."/>
            <person name="Leao P.N."/>
        </authorList>
    </citation>
    <scope>NUCLEOTIDE SEQUENCE [LARGE SCALE GENOMIC DNA]</scope>
    <source>
        <strain evidence="2 3">LEGE 03274</strain>
    </source>
</reference>
<feature type="signal peptide" evidence="1">
    <location>
        <begin position="1"/>
        <end position="26"/>
    </location>
</feature>
<comment type="caution">
    <text evidence="2">The sequence shown here is derived from an EMBL/GenBank/DDBJ whole genome shotgun (WGS) entry which is preliminary data.</text>
</comment>
<evidence type="ECO:0000313" key="2">
    <source>
        <dbReference type="EMBL" id="MBE9223049.1"/>
    </source>
</evidence>
<evidence type="ECO:0000256" key="1">
    <source>
        <dbReference type="SAM" id="SignalP"/>
    </source>
</evidence>
<dbReference type="Proteomes" id="UP000654604">
    <property type="component" value="Unassembled WGS sequence"/>
</dbReference>
<dbReference type="PANTHER" id="PTHR34387:SF1">
    <property type="entry name" value="PERIPLASMIC IMMUNOGENIC PROTEIN"/>
    <property type="match status" value="1"/>
</dbReference>
<dbReference type="InterPro" id="IPR052022">
    <property type="entry name" value="26kDa_periplasmic_antigen"/>
</dbReference>
<protein>
    <submittedName>
        <fullName evidence="2">SIMPL domain-containing protein</fullName>
    </submittedName>
</protein>
<dbReference type="Gene3D" id="3.30.110.170">
    <property type="entry name" value="Protein of unknown function (DUF541), domain 1"/>
    <property type="match status" value="1"/>
</dbReference>
<proteinExistence type="predicted"/>
<keyword evidence="1" id="KW-0732">Signal</keyword>
<gene>
    <name evidence="2" type="ORF">IQ215_10115</name>
</gene>
<organism evidence="2 3">
    <name type="scientific">Cyanobacterium stanieri LEGE 03274</name>
    <dbReference type="NCBI Taxonomy" id="1828756"/>
    <lineage>
        <taxon>Bacteria</taxon>
        <taxon>Bacillati</taxon>
        <taxon>Cyanobacteriota</taxon>
        <taxon>Cyanophyceae</taxon>
        <taxon>Oscillatoriophycideae</taxon>
        <taxon>Chroococcales</taxon>
        <taxon>Geminocystaceae</taxon>
        <taxon>Cyanobacterium</taxon>
    </lineage>
</organism>
<dbReference type="PANTHER" id="PTHR34387">
    <property type="entry name" value="SLR1258 PROTEIN"/>
    <property type="match status" value="1"/>
</dbReference>
<name>A0ABR9V580_9CHRO</name>
<dbReference type="Gene3D" id="3.30.70.2970">
    <property type="entry name" value="Protein of unknown function (DUF541), domain 2"/>
    <property type="match status" value="1"/>
</dbReference>
<evidence type="ECO:0000313" key="3">
    <source>
        <dbReference type="Proteomes" id="UP000654604"/>
    </source>
</evidence>
<dbReference type="EMBL" id="JADEWC010000022">
    <property type="protein sequence ID" value="MBE9223049.1"/>
    <property type="molecule type" value="Genomic_DNA"/>
</dbReference>